<evidence type="ECO:0000259" key="2">
    <source>
        <dbReference type="Pfam" id="PF23600"/>
    </source>
</evidence>
<dbReference type="GeneID" id="94362870"/>
<dbReference type="Proteomes" id="UP000608662">
    <property type="component" value="Unassembled WGS sequence"/>
</dbReference>
<dbReference type="OrthoDB" id="235883at2157"/>
<organism evidence="3 4">
    <name type="scientific">Halomicrobium mukohataei</name>
    <dbReference type="NCBI Taxonomy" id="57705"/>
    <lineage>
        <taxon>Archaea</taxon>
        <taxon>Methanobacteriati</taxon>
        <taxon>Methanobacteriota</taxon>
        <taxon>Stenosarchaea group</taxon>
        <taxon>Halobacteria</taxon>
        <taxon>Halobacteriales</taxon>
        <taxon>Haloarculaceae</taxon>
        <taxon>Halomicrobium</taxon>
    </lineage>
</organism>
<keyword evidence="1" id="KW-0472">Membrane</keyword>
<dbReference type="InterPro" id="IPR055563">
    <property type="entry name" value="CdpA_N"/>
</dbReference>
<accession>A0A847UE43</accession>
<keyword evidence="1" id="KW-0812">Transmembrane</keyword>
<dbReference type="AlphaFoldDB" id="A0A847UE43"/>
<gene>
    <name evidence="3" type="ORF">GOC74_05070</name>
</gene>
<evidence type="ECO:0000313" key="3">
    <source>
        <dbReference type="EMBL" id="NLV09301.1"/>
    </source>
</evidence>
<evidence type="ECO:0000313" key="4">
    <source>
        <dbReference type="Proteomes" id="UP000608662"/>
    </source>
</evidence>
<feature type="transmembrane region" description="Helical" evidence="1">
    <location>
        <begin position="89"/>
        <end position="108"/>
    </location>
</feature>
<feature type="transmembrane region" description="Helical" evidence="1">
    <location>
        <begin position="128"/>
        <end position="148"/>
    </location>
</feature>
<proteinExistence type="predicted"/>
<feature type="transmembrane region" description="Helical" evidence="1">
    <location>
        <begin position="61"/>
        <end position="82"/>
    </location>
</feature>
<name>A0A847UE43_9EURY</name>
<comment type="caution">
    <text evidence="3">The sequence shown here is derived from an EMBL/GenBank/DDBJ whole genome shotgun (WGS) entry which is preliminary data.</text>
</comment>
<evidence type="ECO:0000256" key="1">
    <source>
        <dbReference type="SAM" id="Phobius"/>
    </source>
</evidence>
<feature type="transmembrane region" description="Helical" evidence="1">
    <location>
        <begin position="21"/>
        <end position="41"/>
    </location>
</feature>
<protein>
    <recommendedName>
        <fullName evidence="2">Cell division protein A N-terminal domain-containing protein</fullName>
    </recommendedName>
</protein>
<dbReference type="EMBL" id="WOYG01000001">
    <property type="protein sequence ID" value="NLV09301.1"/>
    <property type="molecule type" value="Genomic_DNA"/>
</dbReference>
<dbReference type="RefSeq" id="WP_170093186.1">
    <property type="nucleotide sequence ID" value="NZ_WOYG01000001.1"/>
</dbReference>
<feature type="domain" description="Cell division protein A N-terminal" evidence="2">
    <location>
        <begin position="3"/>
        <end position="152"/>
    </location>
</feature>
<dbReference type="Pfam" id="PF23600">
    <property type="entry name" value="CdpA_N"/>
    <property type="match status" value="1"/>
</dbReference>
<sequence length="203" mass="21720">MESLGDAYGGSRWNGRDPRRVYAGVVLFAVGVLAVVVGILIVTTPLGTLLGADSATEAQSLAGVLAGLGVPASLASVVVVLPATRREHVGVLAGTLLCVVGVGLFAYAYPARWTGTAQSLAFPTTTVYFLGGSLAFWFVFTAVASYRIRNNPHGTVRLELRREGETKTVELSREEYSEYKQVVRGDGGETEQVIRELEERVDE</sequence>
<keyword evidence="1" id="KW-1133">Transmembrane helix</keyword>
<reference evidence="3" key="1">
    <citation type="submission" date="2019-12" db="EMBL/GenBank/DDBJ databases">
        <title>Whole-genome sequence of Halomicrobium mukohataei pws1.</title>
        <authorList>
            <person name="Verma D.K."/>
            <person name="Gopal K."/>
            <person name="Prasad E.S."/>
        </authorList>
    </citation>
    <scope>NUCLEOTIDE SEQUENCE</scope>
    <source>
        <strain evidence="3">Pws1</strain>
    </source>
</reference>